<organism evidence="2 5">
    <name type="scientific">Helicobacter muridarum</name>
    <dbReference type="NCBI Taxonomy" id="216"/>
    <lineage>
        <taxon>Bacteria</taxon>
        <taxon>Pseudomonadati</taxon>
        <taxon>Campylobacterota</taxon>
        <taxon>Epsilonproteobacteria</taxon>
        <taxon>Campylobacterales</taxon>
        <taxon>Helicobacteraceae</taxon>
        <taxon>Helicobacter</taxon>
    </lineage>
</organism>
<evidence type="ECO:0000313" key="3">
    <source>
        <dbReference type="EMBL" id="TLE00346.1"/>
    </source>
</evidence>
<dbReference type="Proteomes" id="UP000029922">
    <property type="component" value="Unassembled WGS sequence"/>
</dbReference>
<dbReference type="AlphaFoldDB" id="A0A377PTK2"/>
<evidence type="ECO:0000313" key="4">
    <source>
        <dbReference type="Proteomes" id="UP000029922"/>
    </source>
</evidence>
<feature type="transmembrane region" description="Helical" evidence="1">
    <location>
        <begin position="41"/>
        <end position="63"/>
    </location>
</feature>
<keyword evidence="1" id="KW-1133">Transmembrane helix</keyword>
<evidence type="ECO:0000313" key="5">
    <source>
        <dbReference type="Proteomes" id="UP000255139"/>
    </source>
</evidence>
<keyword evidence="1" id="KW-0472">Membrane</keyword>
<dbReference type="EMBL" id="JRPD02000008">
    <property type="protein sequence ID" value="TLE00346.1"/>
    <property type="molecule type" value="Genomic_DNA"/>
</dbReference>
<dbReference type="Proteomes" id="UP000255139">
    <property type="component" value="Unassembled WGS sequence"/>
</dbReference>
<gene>
    <name evidence="3" type="ORF">LS73_005015</name>
    <name evidence="2" type="ORF">NCTC12714_00638</name>
</gene>
<dbReference type="EMBL" id="UGJE01000002">
    <property type="protein sequence ID" value="STQ85850.1"/>
    <property type="molecule type" value="Genomic_DNA"/>
</dbReference>
<sequence length="114" mass="13077">MSNKIGINRVIAILDFFYGFFFGCSIFAASLAFIITPDFFSSILLAVSFFTVFIFLMIMIRYFRIRIELAQMSLDAQIKIHESQEKILHLLYSDSQYNLVDSTLDNNHTNAGSN</sequence>
<keyword evidence="1" id="KW-0812">Transmembrane</keyword>
<dbReference type="OrthoDB" id="5329913at2"/>
<evidence type="ECO:0000256" key="1">
    <source>
        <dbReference type="SAM" id="Phobius"/>
    </source>
</evidence>
<reference evidence="2 5" key="2">
    <citation type="submission" date="2018-06" db="EMBL/GenBank/DDBJ databases">
        <authorList>
            <consortium name="Pathogen Informatics"/>
            <person name="Doyle S."/>
        </authorList>
    </citation>
    <scope>NUCLEOTIDE SEQUENCE [LARGE SCALE GENOMIC DNA]</scope>
    <source>
        <strain evidence="2 5">NCTC12714</strain>
    </source>
</reference>
<name>A0A377PTK2_9HELI</name>
<proteinExistence type="predicted"/>
<reference evidence="3 4" key="1">
    <citation type="journal article" date="2014" name="Genome Announc.">
        <title>Draft genome sequences of eight enterohepatic helicobacter species isolated from both laboratory and wild rodents.</title>
        <authorList>
            <person name="Sheh A."/>
            <person name="Shen Z."/>
            <person name="Fox J.G."/>
        </authorList>
    </citation>
    <scope>NUCLEOTIDE SEQUENCE [LARGE SCALE GENOMIC DNA]</scope>
    <source>
        <strain evidence="3 4">ST1</strain>
    </source>
</reference>
<protein>
    <submittedName>
        <fullName evidence="2">Uncharacterized protein</fullName>
    </submittedName>
</protein>
<feature type="transmembrane region" description="Helical" evidence="1">
    <location>
        <begin position="12"/>
        <end position="35"/>
    </location>
</feature>
<dbReference type="RefSeq" id="WP_052089441.1">
    <property type="nucleotide sequence ID" value="NZ_FZML01000006.1"/>
</dbReference>
<keyword evidence="5" id="KW-1185">Reference proteome</keyword>
<evidence type="ECO:0000313" key="2">
    <source>
        <dbReference type="EMBL" id="STQ85850.1"/>
    </source>
</evidence>
<accession>A0A377PTK2</accession>